<dbReference type="AlphaFoldDB" id="A0A0F9CBV9"/>
<name>A0A0F9CBV9_9ZZZZ</name>
<reference evidence="2" key="1">
    <citation type="journal article" date="2015" name="Nature">
        <title>Complex archaea that bridge the gap between prokaryotes and eukaryotes.</title>
        <authorList>
            <person name="Spang A."/>
            <person name="Saw J.H."/>
            <person name="Jorgensen S.L."/>
            <person name="Zaremba-Niedzwiedzka K."/>
            <person name="Martijn J."/>
            <person name="Lind A.E."/>
            <person name="van Eijk R."/>
            <person name="Schleper C."/>
            <person name="Guy L."/>
            <person name="Ettema T.J."/>
        </authorList>
    </citation>
    <scope>NUCLEOTIDE SEQUENCE</scope>
</reference>
<protein>
    <submittedName>
        <fullName evidence="2">Uncharacterized protein</fullName>
    </submittedName>
</protein>
<organism evidence="2">
    <name type="scientific">marine sediment metagenome</name>
    <dbReference type="NCBI Taxonomy" id="412755"/>
    <lineage>
        <taxon>unclassified sequences</taxon>
        <taxon>metagenomes</taxon>
        <taxon>ecological metagenomes</taxon>
    </lineage>
</organism>
<evidence type="ECO:0000313" key="2">
    <source>
        <dbReference type="EMBL" id="KKK94196.1"/>
    </source>
</evidence>
<dbReference type="EMBL" id="LAZR01047447">
    <property type="protein sequence ID" value="KKK94196.1"/>
    <property type="molecule type" value="Genomic_DNA"/>
</dbReference>
<keyword evidence="1" id="KW-0175">Coiled coil</keyword>
<feature type="non-terminal residue" evidence="2">
    <location>
        <position position="1"/>
    </location>
</feature>
<gene>
    <name evidence="2" type="ORF">LCGC14_2685270</name>
</gene>
<feature type="coiled-coil region" evidence="1">
    <location>
        <begin position="19"/>
        <end position="50"/>
    </location>
</feature>
<proteinExistence type="predicted"/>
<comment type="caution">
    <text evidence="2">The sequence shown here is derived from an EMBL/GenBank/DDBJ whole genome shotgun (WGS) entry which is preliminary data.</text>
</comment>
<sequence>DMDDEELYAVGNMIKEIKLERKLEEKDNIIEKKDNIIEEKDKIIKRLKKQLNGK</sequence>
<accession>A0A0F9CBV9</accession>
<evidence type="ECO:0000256" key="1">
    <source>
        <dbReference type="SAM" id="Coils"/>
    </source>
</evidence>